<proteinExistence type="predicted"/>
<dbReference type="InterPro" id="IPR001623">
    <property type="entry name" value="DnaJ_domain"/>
</dbReference>
<organism evidence="3 4">
    <name type="scientific">Paramecium sonneborni</name>
    <dbReference type="NCBI Taxonomy" id="65129"/>
    <lineage>
        <taxon>Eukaryota</taxon>
        <taxon>Sar</taxon>
        <taxon>Alveolata</taxon>
        <taxon>Ciliophora</taxon>
        <taxon>Intramacronucleata</taxon>
        <taxon>Oligohymenophorea</taxon>
        <taxon>Peniculida</taxon>
        <taxon>Parameciidae</taxon>
        <taxon>Paramecium</taxon>
    </lineage>
</organism>
<dbReference type="CDD" id="cd06257">
    <property type="entry name" value="DnaJ"/>
    <property type="match status" value="1"/>
</dbReference>
<comment type="caution">
    <text evidence="3">The sequence shown here is derived from an EMBL/GenBank/DDBJ whole genome shotgun (WGS) entry which is preliminary data.</text>
</comment>
<dbReference type="GO" id="GO:0051087">
    <property type="term" value="F:protein-folding chaperone binding"/>
    <property type="evidence" value="ECO:0007669"/>
    <property type="project" value="TreeGrafter"/>
</dbReference>
<dbReference type="PROSITE" id="PS50076">
    <property type="entry name" value="DNAJ_2"/>
    <property type="match status" value="1"/>
</dbReference>
<evidence type="ECO:0000256" key="1">
    <source>
        <dbReference type="ARBA" id="ARBA00023186"/>
    </source>
</evidence>
<dbReference type="GO" id="GO:0005783">
    <property type="term" value="C:endoplasmic reticulum"/>
    <property type="evidence" value="ECO:0007669"/>
    <property type="project" value="TreeGrafter"/>
</dbReference>
<dbReference type="GO" id="GO:0051787">
    <property type="term" value="F:misfolded protein binding"/>
    <property type="evidence" value="ECO:0007669"/>
    <property type="project" value="TreeGrafter"/>
</dbReference>
<name>A0A8S1Q266_9CILI</name>
<evidence type="ECO:0000259" key="2">
    <source>
        <dbReference type="PROSITE" id="PS50076"/>
    </source>
</evidence>
<dbReference type="PANTHER" id="PTHR44360:SF1">
    <property type="entry name" value="DNAJ HOMOLOG SUBFAMILY B MEMBER 9"/>
    <property type="match status" value="1"/>
</dbReference>
<protein>
    <recommendedName>
        <fullName evidence="2">J domain-containing protein</fullName>
    </recommendedName>
</protein>
<gene>
    <name evidence="3" type="ORF">PSON_ATCC_30995.1.T0930128</name>
</gene>
<dbReference type="GO" id="GO:0036503">
    <property type="term" value="P:ERAD pathway"/>
    <property type="evidence" value="ECO:0007669"/>
    <property type="project" value="TreeGrafter"/>
</dbReference>
<dbReference type="PANTHER" id="PTHR44360">
    <property type="entry name" value="DNAJ HOMOLOG SUBFAMILY B MEMBER 9"/>
    <property type="match status" value="1"/>
</dbReference>
<dbReference type="Proteomes" id="UP000692954">
    <property type="component" value="Unassembled WGS sequence"/>
</dbReference>
<dbReference type="Pfam" id="PF00226">
    <property type="entry name" value="DnaJ"/>
    <property type="match status" value="1"/>
</dbReference>
<evidence type="ECO:0000313" key="3">
    <source>
        <dbReference type="EMBL" id="CAD8109345.1"/>
    </source>
</evidence>
<dbReference type="OrthoDB" id="307514at2759"/>
<dbReference type="SMART" id="SM00271">
    <property type="entry name" value="DnaJ"/>
    <property type="match status" value="1"/>
</dbReference>
<evidence type="ECO:0000313" key="4">
    <source>
        <dbReference type="Proteomes" id="UP000692954"/>
    </source>
</evidence>
<dbReference type="EMBL" id="CAJJDN010000093">
    <property type="protein sequence ID" value="CAD8109345.1"/>
    <property type="molecule type" value="Genomic_DNA"/>
</dbReference>
<dbReference type="AlphaFoldDB" id="A0A8S1Q266"/>
<keyword evidence="1" id="KW-0143">Chaperone</keyword>
<dbReference type="InterPro" id="IPR051948">
    <property type="entry name" value="Hsp70_co-chaperone_J-domain"/>
</dbReference>
<sequence length="253" mass="31282">MFYKLKFFFSQLKFNPNKNYYQTLNLTNKATQDEIKSAFYNLAKLHHPDKNPNSVELFKAINEAYEVLKNPITKKEYDEIQSNPIKYQKQKYERQYYQQNSYKEYDINEEQFRKMYDEYKKQQAYKQYHFYSSSRYDYQDPFKSYSKYMKDDQFDNYSNPNQTTRYLLIFMMAASVFIFSEFLDLFANNKKVILIDQITGQQYVTTRQELKNQQSYISRERQEYERRKTEFKIMQQEDLRKIRQRKLQQIVDN</sequence>
<accession>A0A8S1Q266</accession>
<dbReference type="InterPro" id="IPR018253">
    <property type="entry name" value="DnaJ_domain_CS"/>
</dbReference>
<reference evidence="3" key="1">
    <citation type="submission" date="2021-01" db="EMBL/GenBank/DDBJ databases">
        <authorList>
            <consortium name="Genoscope - CEA"/>
            <person name="William W."/>
        </authorList>
    </citation>
    <scope>NUCLEOTIDE SEQUENCE</scope>
</reference>
<dbReference type="PROSITE" id="PS00636">
    <property type="entry name" value="DNAJ_1"/>
    <property type="match status" value="1"/>
</dbReference>
<feature type="domain" description="J" evidence="2">
    <location>
        <begin position="19"/>
        <end position="81"/>
    </location>
</feature>
<keyword evidence="4" id="KW-1185">Reference proteome</keyword>